<evidence type="ECO:0000259" key="3">
    <source>
        <dbReference type="Pfam" id="PF00534"/>
    </source>
</evidence>
<dbReference type="CDD" id="cd03801">
    <property type="entry name" value="GT4_PimA-like"/>
    <property type="match status" value="1"/>
</dbReference>
<evidence type="ECO:0000256" key="2">
    <source>
        <dbReference type="ARBA" id="ARBA00022679"/>
    </source>
</evidence>
<dbReference type="Gene3D" id="3.40.50.2000">
    <property type="entry name" value="Glycogen Phosphorylase B"/>
    <property type="match status" value="1"/>
</dbReference>
<reference evidence="4" key="1">
    <citation type="journal article" date="2014" name="Int. J. Syst. Evol. Microbiol.">
        <title>Complete genome sequence of Corynebacterium casei LMG S-19264T (=DSM 44701T), isolated from a smear-ripened cheese.</title>
        <authorList>
            <consortium name="US DOE Joint Genome Institute (JGI-PGF)"/>
            <person name="Walter F."/>
            <person name="Albersmeier A."/>
            <person name="Kalinowski J."/>
            <person name="Ruckert C."/>
        </authorList>
    </citation>
    <scope>NUCLEOTIDE SEQUENCE</scope>
    <source>
        <strain evidence="4">CGMCC 1.15085</strain>
    </source>
</reference>
<sequence>MLQRRFQVPLDRTRFIPWPVLPEVLPESPDEGDYVYSAGWAHRDWPTLVRALETVPVPAILAPGRSLDIPTNLLDRIRVRPTMPSPEDGRALCRGAKIVAVIMRDTELPSGPLVLLDAMAAGKPVVATSANGTRDYITDRVTGLVVPPDDSAALSEALRELSVDEELRRSLGRAARRYVAETNSLEKFWFNLRNALPPNHDLE</sequence>
<gene>
    <name evidence="4" type="ORF">GCM10011492_31070</name>
</gene>
<dbReference type="GO" id="GO:0016757">
    <property type="term" value="F:glycosyltransferase activity"/>
    <property type="evidence" value="ECO:0007669"/>
    <property type="project" value="UniProtKB-KW"/>
</dbReference>
<comment type="caution">
    <text evidence="4">The sequence shown here is derived from an EMBL/GenBank/DDBJ whole genome shotgun (WGS) entry which is preliminary data.</text>
</comment>
<dbReference type="PANTHER" id="PTHR12526:SF510">
    <property type="entry name" value="D-INOSITOL 3-PHOSPHATE GLYCOSYLTRANSFERASE"/>
    <property type="match status" value="1"/>
</dbReference>
<dbReference type="Proteomes" id="UP000636793">
    <property type="component" value="Unassembled WGS sequence"/>
</dbReference>
<dbReference type="Pfam" id="PF00534">
    <property type="entry name" value="Glycos_transf_1"/>
    <property type="match status" value="1"/>
</dbReference>
<keyword evidence="5" id="KW-1185">Reference proteome</keyword>
<reference evidence="4" key="2">
    <citation type="submission" date="2020-09" db="EMBL/GenBank/DDBJ databases">
        <authorList>
            <person name="Sun Q."/>
            <person name="Zhou Y."/>
        </authorList>
    </citation>
    <scope>NUCLEOTIDE SEQUENCE</scope>
    <source>
        <strain evidence="4">CGMCC 1.15085</strain>
    </source>
</reference>
<protein>
    <recommendedName>
        <fullName evidence="3">Glycosyl transferase family 1 domain-containing protein</fullName>
    </recommendedName>
</protein>
<evidence type="ECO:0000313" key="4">
    <source>
        <dbReference type="EMBL" id="GGB38146.1"/>
    </source>
</evidence>
<feature type="domain" description="Glycosyl transferase family 1" evidence="3">
    <location>
        <begin position="73"/>
        <end position="177"/>
    </location>
</feature>
<dbReference type="AlphaFoldDB" id="A0A916WXG2"/>
<proteinExistence type="predicted"/>
<accession>A0A916WXG2</accession>
<name>A0A916WXG2_9MICO</name>
<keyword evidence="1" id="KW-0328">Glycosyltransferase</keyword>
<dbReference type="InterPro" id="IPR001296">
    <property type="entry name" value="Glyco_trans_1"/>
</dbReference>
<evidence type="ECO:0000313" key="5">
    <source>
        <dbReference type="Proteomes" id="UP000636793"/>
    </source>
</evidence>
<organism evidence="4 5">
    <name type="scientific">Flexivirga endophytica</name>
    <dbReference type="NCBI Taxonomy" id="1849103"/>
    <lineage>
        <taxon>Bacteria</taxon>
        <taxon>Bacillati</taxon>
        <taxon>Actinomycetota</taxon>
        <taxon>Actinomycetes</taxon>
        <taxon>Micrococcales</taxon>
        <taxon>Dermacoccaceae</taxon>
        <taxon>Flexivirga</taxon>
    </lineage>
</organism>
<dbReference type="PANTHER" id="PTHR12526">
    <property type="entry name" value="GLYCOSYLTRANSFERASE"/>
    <property type="match status" value="1"/>
</dbReference>
<keyword evidence="2" id="KW-0808">Transferase</keyword>
<dbReference type="SUPFAM" id="SSF53756">
    <property type="entry name" value="UDP-Glycosyltransferase/glycogen phosphorylase"/>
    <property type="match status" value="1"/>
</dbReference>
<dbReference type="EMBL" id="BMHI01000005">
    <property type="protein sequence ID" value="GGB38146.1"/>
    <property type="molecule type" value="Genomic_DNA"/>
</dbReference>
<evidence type="ECO:0000256" key="1">
    <source>
        <dbReference type="ARBA" id="ARBA00022676"/>
    </source>
</evidence>